<reference evidence="3 4" key="1">
    <citation type="journal article" date="2022" name="Nat. Plants">
        <title>Genomes of leafy and leafless Platanthera orchids illuminate the evolution of mycoheterotrophy.</title>
        <authorList>
            <person name="Li M.H."/>
            <person name="Liu K.W."/>
            <person name="Li Z."/>
            <person name="Lu H.C."/>
            <person name="Ye Q.L."/>
            <person name="Zhang D."/>
            <person name="Wang J.Y."/>
            <person name="Li Y.F."/>
            <person name="Zhong Z.M."/>
            <person name="Liu X."/>
            <person name="Yu X."/>
            <person name="Liu D.K."/>
            <person name="Tu X.D."/>
            <person name="Liu B."/>
            <person name="Hao Y."/>
            <person name="Liao X.Y."/>
            <person name="Jiang Y.T."/>
            <person name="Sun W.H."/>
            <person name="Chen J."/>
            <person name="Chen Y.Q."/>
            <person name="Ai Y."/>
            <person name="Zhai J.W."/>
            <person name="Wu S.S."/>
            <person name="Zhou Z."/>
            <person name="Hsiao Y.Y."/>
            <person name="Wu W.L."/>
            <person name="Chen Y.Y."/>
            <person name="Lin Y.F."/>
            <person name="Hsu J.L."/>
            <person name="Li C.Y."/>
            <person name="Wang Z.W."/>
            <person name="Zhao X."/>
            <person name="Zhong W.Y."/>
            <person name="Ma X.K."/>
            <person name="Ma L."/>
            <person name="Huang J."/>
            <person name="Chen G.Z."/>
            <person name="Huang M.Z."/>
            <person name="Huang L."/>
            <person name="Peng D.H."/>
            <person name="Luo Y.B."/>
            <person name="Zou S.Q."/>
            <person name="Chen S.P."/>
            <person name="Lan S."/>
            <person name="Tsai W.C."/>
            <person name="Van de Peer Y."/>
            <person name="Liu Z.J."/>
        </authorList>
    </citation>
    <scope>NUCLEOTIDE SEQUENCE [LARGE SCALE GENOMIC DNA]</scope>
    <source>
        <strain evidence="3">Lor288</strain>
    </source>
</reference>
<keyword evidence="4" id="KW-1185">Reference proteome</keyword>
<sequence>MVPFLYLANDIIQNSRRKGSEFVNEFWKVLPRSLKGAYENGEENIKNSVMRLALSVRSLAVGPLDNAQFPPMR</sequence>
<name>A0ABR2M1C1_9ASPA</name>
<accession>A0ABR2M1C1</accession>
<gene>
    <name evidence="3" type="ORF">KSP40_PGU000569</name>
</gene>
<dbReference type="PANTHER" id="PTHR12460">
    <property type="entry name" value="CYCLIN-DEPENDENT KINASE INHIBITOR-RELATED PROTEIN"/>
    <property type="match status" value="1"/>
</dbReference>
<dbReference type="InterPro" id="IPR006569">
    <property type="entry name" value="CID_dom"/>
</dbReference>
<dbReference type="InterPro" id="IPR008942">
    <property type="entry name" value="ENTH_VHS"/>
</dbReference>
<protein>
    <recommendedName>
        <fullName evidence="2">CID domain-containing protein</fullName>
    </recommendedName>
</protein>
<dbReference type="Gene3D" id="1.25.40.90">
    <property type="match status" value="1"/>
</dbReference>
<dbReference type="Proteomes" id="UP001412067">
    <property type="component" value="Unassembled WGS sequence"/>
</dbReference>
<proteinExistence type="predicted"/>
<dbReference type="EMBL" id="JBBWWR010000013">
    <property type="protein sequence ID" value="KAK8956267.1"/>
    <property type="molecule type" value="Genomic_DNA"/>
</dbReference>
<evidence type="ECO:0000259" key="2">
    <source>
        <dbReference type="PROSITE" id="PS51391"/>
    </source>
</evidence>
<dbReference type="Pfam" id="PF04818">
    <property type="entry name" value="CID"/>
    <property type="match status" value="1"/>
</dbReference>
<evidence type="ECO:0000256" key="1">
    <source>
        <dbReference type="ARBA" id="ARBA00022664"/>
    </source>
</evidence>
<dbReference type="PROSITE" id="PS51391">
    <property type="entry name" value="CID"/>
    <property type="match status" value="1"/>
</dbReference>
<comment type="caution">
    <text evidence="3">The sequence shown here is derived from an EMBL/GenBank/DDBJ whole genome shotgun (WGS) entry which is preliminary data.</text>
</comment>
<keyword evidence="1" id="KW-0507">mRNA processing</keyword>
<feature type="domain" description="CID" evidence="2">
    <location>
        <begin position="1"/>
        <end position="73"/>
    </location>
</feature>
<evidence type="ECO:0000313" key="4">
    <source>
        <dbReference type="Proteomes" id="UP001412067"/>
    </source>
</evidence>
<dbReference type="PANTHER" id="PTHR12460:SF0">
    <property type="entry name" value="CID DOMAIN-CONTAINING PROTEIN-RELATED"/>
    <property type="match status" value="1"/>
</dbReference>
<dbReference type="SUPFAM" id="SSF48464">
    <property type="entry name" value="ENTH/VHS domain"/>
    <property type="match status" value="1"/>
</dbReference>
<evidence type="ECO:0000313" key="3">
    <source>
        <dbReference type="EMBL" id="KAK8956267.1"/>
    </source>
</evidence>
<organism evidence="3 4">
    <name type="scientific">Platanthera guangdongensis</name>
    <dbReference type="NCBI Taxonomy" id="2320717"/>
    <lineage>
        <taxon>Eukaryota</taxon>
        <taxon>Viridiplantae</taxon>
        <taxon>Streptophyta</taxon>
        <taxon>Embryophyta</taxon>
        <taxon>Tracheophyta</taxon>
        <taxon>Spermatophyta</taxon>
        <taxon>Magnoliopsida</taxon>
        <taxon>Liliopsida</taxon>
        <taxon>Asparagales</taxon>
        <taxon>Orchidaceae</taxon>
        <taxon>Orchidoideae</taxon>
        <taxon>Orchideae</taxon>
        <taxon>Orchidinae</taxon>
        <taxon>Platanthera</taxon>
    </lineage>
</organism>